<dbReference type="OrthoDB" id="770658at2"/>
<dbReference type="AlphaFoldDB" id="A0A4R0NC39"/>
<name>A0A4R0NC39_9SPHI</name>
<dbReference type="Proteomes" id="UP000293347">
    <property type="component" value="Unassembled WGS sequence"/>
</dbReference>
<proteinExistence type="predicted"/>
<dbReference type="RefSeq" id="WP_131598087.1">
    <property type="nucleotide sequence ID" value="NZ_SJSL01000010.1"/>
</dbReference>
<comment type="caution">
    <text evidence="1">The sequence shown here is derived from an EMBL/GenBank/DDBJ whole genome shotgun (WGS) entry which is preliminary data.</text>
</comment>
<reference evidence="1 2" key="1">
    <citation type="submission" date="2019-02" db="EMBL/GenBank/DDBJ databases">
        <title>Pedobacter sp. RP-1-14 sp. nov., isolated from Arctic soil.</title>
        <authorList>
            <person name="Dahal R.H."/>
        </authorList>
    </citation>
    <scope>NUCLEOTIDE SEQUENCE [LARGE SCALE GENOMIC DNA]</scope>
    <source>
        <strain evidence="1 2">RP-1-14</strain>
    </source>
</reference>
<keyword evidence="2" id="KW-1185">Reference proteome</keyword>
<dbReference type="EMBL" id="SJSL01000010">
    <property type="protein sequence ID" value="TCC96853.1"/>
    <property type="molecule type" value="Genomic_DNA"/>
</dbReference>
<sequence>MKHFTNYKCYQVYKNQTNVSVVSINDFTNHQVHRPGNIGKVYTLPPEKEMFTGYSDLVTALEKAKVGALAHITKLISRKQAGLSELLQYRIDHYEDLNVNLLDANIRKIEDQLRKDSNFQWVPYRIQTP</sequence>
<protein>
    <submittedName>
        <fullName evidence="1">Uncharacterized protein</fullName>
    </submittedName>
</protein>
<evidence type="ECO:0000313" key="1">
    <source>
        <dbReference type="EMBL" id="TCC96853.1"/>
    </source>
</evidence>
<accession>A0A4R0NC39</accession>
<organism evidence="1 2">
    <name type="scientific">Pedobacter psychroterrae</name>
    <dbReference type="NCBI Taxonomy" id="2530453"/>
    <lineage>
        <taxon>Bacteria</taxon>
        <taxon>Pseudomonadati</taxon>
        <taxon>Bacteroidota</taxon>
        <taxon>Sphingobacteriia</taxon>
        <taxon>Sphingobacteriales</taxon>
        <taxon>Sphingobacteriaceae</taxon>
        <taxon>Pedobacter</taxon>
    </lineage>
</organism>
<gene>
    <name evidence="1" type="ORF">EZ437_20940</name>
</gene>
<evidence type="ECO:0000313" key="2">
    <source>
        <dbReference type="Proteomes" id="UP000293347"/>
    </source>
</evidence>